<protein>
    <submittedName>
        <fullName evidence="1">Uncharacterized protein</fullName>
    </submittedName>
</protein>
<dbReference type="RefSeq" id="XP_028477699.1">
    <property type="nucleotide sequence ID" value="XM_028621247.1"/>
</dbReference>
<dbReference type="AlphaFoldDB" id="A0A427XZK0"/>
<organism evidence="1 2">
    <name type="scientific">Apiotrichum porosum</name>
    <dbReference type="NCBI Taxonomy" id="105984"/>
    <lineage>
        <taxon>Eukaryota</taxon>
        <taxon>Fungi</taxon>
        <taxon>Dikarya</taxon>
        <taxon>Basidiomycota</taxon>
        <taxon>Agaricomycotina</taxon>
        <taxon>Tremellomycetes</taxon>
        <taxon>Trichosporonales</taxon>
        <taxon>Trichosporonaceae</taxon>
        <taxon>Apiotrichum</taxon>
    </lineage>
</organism>
<name>A0A427XZK0_9TREE</name>
<dbReference type="EMBL" id="RSCE01000003">
    <property type="protein sequence ID" value="RSH84251.1"/>
    <property type="molecule type" value="Genomic_DNA"/>
</dbReference>
<evidence type="ECO:0000313" key="2">
    <source>
        <dbReference type="Proteomes" id="UP000279236"/>
    </source>
</evidence>
<comment type="caution">
    <text evidence="1">The sequence shown here is derived from an EMBL/GenBank/DDBJ whole genome shotgun (WGS) entry which is preliminary data.</text>
</comment>
<sequence length="384" mass="41394">MLPTPGTAGFTPALVAAISNEPALRGWDPDAGLVAVVLLALTVKCGGVIVDVATHRAQAPATNIARAARVASALTESVFGLETRVLHLGSSSYTSEVKLEPSTEALVITGLEEAPPAVLVKLRSEAARERSRQPLLVWVRDEDRDGAPMWLLDLFACSTPLDMKDVDLPPMGLSRTALVPPQYIADLRDLLILTHIHPPLELHIANVIAAACLHPQLEANISQSGNTAVTQLVKAHRLLSEPFPLPHSWQTSLETWRRTNDPSGSDKRVGRAARADTSFIGGPGGVATWAVRAGEVPRADKMLGYGAQDWYCTPDNVAGAWELAIRHRIRVREPGDAALYALNATAQDRAEHARKHQTVQAAKDAARKRRMVLDEALDGMLLSV</sequence>
<reference evidence="1 2" key="1">
    <citation type="submission" date="2018-11" db="EMBL/GenBank/DDBJ databases">
        <title>Genome sequence of Apiotrichum porosum DSM 27194.</title>
        <authorList>
            <person name="Aliyu H."/>
            <person name="Gorte O."/>
            <person name="Ochsenreither K."/>
        </authorList>
    </citation>
    <scope>NUCLEOTIDE SEQUENCE [LARGE SCALE GENOMIC DNA]</scope>
    <source>
        <strain evidence="1 2">DSM 27194</strain>
    </source>
</reference>
<proteinExistence type="predicted"/>
<evidence type="ECO:0000313" key="1">
    <source>
        <dbReference type="EMBL" id="RSH84251.1"/>
    </source>
</evidence>
<dbReference type="OrthoDB" id="5582146at2759"/>
<dbReference type="GeneID" id="39590306"/>
<dbReference type="Proteomes" id="UP000279236">
    <property type="component" value="Unassembled WGS sequence"/>
</dbReference>
<gene>
    <name evidence="1" type="ORF">EHS24_005763</name>
</gene>
<accession>A0A427XZK0</accession>
<keyword evidence="2" id="KW-1185">Reference proteome</keyword>